<dbReference type="EMBL" id="WXFA01000001">
    <property type="protein sequence ID" value="MBM3089264.1"/>
    <property type="molecule type" value="Genomic_DNA"/>
</dbReference>
<dbReference type="AlphaFoldDB" id="A0AAW4FAV8"/>
<dbReference type="Proteomes" id="UP000744980">
    <property type="component" value="Unassembled WGS sequence"/>
</dbReference>
<accession>A0AAW4FAV8</accession>
<sequence>MSSRYEGLSAKEADDLMIGIINLLVSDAMDEARSMTQEEWDERDAAHLPHYFASAIFYAVKNRLREAP</sequence>
<proteinExistence type="predicted"/>
<comment type="caution">
    <text evidence="1">The sequence shown here is derived from an EMBL/GenBank/DDBJ whole genome shotgun (WGS) entry which is preliminary data.</text>
</comment>
<dbReference type="RefSeq" id="WP_203527231.1">
    <property type="nucleotide sequence ID" value="NZ_CP083370.1"/>
</dbReference>
<evidence type="ECO:0000313" key="2">
    <source>
        <dbReference type="Proteomes" id="UP000744980"/>
    </source>
</evidence>
<organism evidence="1 2">
    <name type="scientific">Ensifer canadensis</name>
    <dbReference type="NCBI Taxonomy" id="555315"/>
    <lineage>
        <taxon>Bacteria</taxon>
        <taxon>Pseudomonadati</taxon>
        <taxon>Pseudomonadota</taxon>
        <taxon>Alphaproteobacteria</taxon>
        <taxon>Hyphomicrobiales</taxon>
        <taxon>Rhizobiaceae</taxon>
        <taxon>Sinorhizobium/Ensifer group</taxon>
        <taxon>Ensifer</taxon>
    </lineage>
</organism>
<keyword evidence="2" id="KW-1185">Reference proteome</keyword>
<protein>
    <submittedName>
        <fullName evidence="1">Uncharacterized protein</fullName>
    </submittedName>
</protein>
<gene>
    <name evidence="1" type="ORF">GFB56_00320</name>
</gene>
<name>A0AAW4FAV8_9HYPH</name>
<reference evidence="1 2" key="1">
    <citation type="submission" date="2020-01" db="EMBL/GenBank/DDBJ databases">
        <title>Draft genome assembly of Ensifer adhaerens T173.</title>
        <authorList>
            <person name="Craig J.E."/>
            <person name="Stinchcombe J.R."/>
        </authorList>
    </citation>
    <scope>NUCLEOTIDE SEQUENCE [LARGE SCALE GENOMIC DNA]</scope>
    <source>
        <strain evidence="1 2">T173</strain>
    </source>
</reference>
<evidence type="ECO:0000313" key="1">
    <source>
        <dbReference type="EMBL" id="MBM3089264.1"/>
    </source>
</evidence>